<evidence type="ECO:0000259" key="6">
    <source>
        <dbReference type="Pfam" id="PF08100"/>
    </source>
</evidence>
<dbReference type="InterPro" id="IPR029063">
    <property type="entry name" value="SAM-dependent_MTases_sf"/>
</dbReference>
<dbReference type="Gene3D" id="1.10.10.10">
    <property type="entry name" value="Winged helix-like DNA-binding domain superfamily/Winged helix DNA-binding domain"/>
    <property type="match status" value="1"/>
</dbReference>
<dbReference type="InterPro" id="IPR036390">
    <property type="entry name" value="WH_DNA-bd_sf"/>
</dbReference>
<dbReference type="GO" id="GO:0008171">
    <property type="term" value="F:O-methyltransferase activity"/>
    <property type="evidence" value="ECO:0007669"/>
    <property type="project" value="InterPro"/>
</dbReference>
<dbReference type="PIRSF" id="PIRSF005739">
    <property type="entry name" value="O-mtase"/>
    <property type="match status" value="1"/>
</dbReference>
<dbReference type="CDD" id="cd02440">
    <property type="entry name" value="AdoMet_MTases"/>
    <property type="match status" value="1"/>
</dbReference>
<name>A0A6P5YRY1_DURZI</name>
<evidence type="ECO:0000313" key="7">
    <source>
        <dbReference type="Proteomes" id="UP000515121"/>
    </source>
</evidence>
<sequence>MGSLPNLQNISSNHDEEENCLQAMYLASVTTLPFALKVAIDLDLLEIIAKASTPSRMLSPVEIASQLSTNNPDAPSIVDRILRLLASHSFLTCNVVTGEDGRTQRLYGLAPIGKYFLQNEDGISFAPELAIYLDKHIIECWKFMKDVTLEGGFSSVKAFGMHWFELLGKDSELSGTFNTAMSKITHLIMNKILETYKGFESISQVVDVGGGWGTNLTLIVSKYPHIKGINFDQPHVIKDAPICPGVEHVGGDMFTEVPQAEVIFMKSMLHDWGDDRCLKLLKVCHDALPECGKVVLVEAVVPDLPESDAVTKTNLHRDLALFHILPGGKERTKQEFETLARQAGFNSLKLVCPAYNYWVMELYKNVNHSA</sequence>
<reference evidence="8" key="1">
    <citation type="submission" date="2025-08" db="UniProtKB">
        <authorList>
            <consortium name="RefSeq"/>
        </authorList>
    </citation>
    <scope>IDENTIFICATION</scope>
    <source>
        <tissue evidence="8">Fruit stalk</tissue>
    </source>
</reference>
<dbReference type="InterPro" id="IPR036388">
    <property type="entry name" value="WH-like_DNA-bd_sf"/>
</dbReference>
<keyword evidence="2" id="KW-0808">Transferase</keyword>
<keyword evidence="7" id="KW-1185">Reference proteome</keyword>
<dbReference type="PROSITE" id="PS51683">
    <property type="entry name" value="SAM_OMT_II"/>
    <property type="match status" value="1"/>
</dbReference>
<feature type="active site" description="Proton acceptor" evidence="4">
    <location>
        <position position="270"/>
    </location>
</feature>
<organism evidence="7 8">
    <name type="scientific">Durio zibethinus</name>
    <name type="common">Durian</name>
    <dbReference type="NCBI Taxonomy" id="66656"/>
    <lineage>
        <taxon>Eukaryota</taxon>
        <taxon>Viridiplantae</taxon>
        <taxon>Streptophyta</taxon>
        <taxon>Embryophyta</taxon>
        <taxon>Tracheophyta</taxon>
        <taxon>Spermatophyta</taxon>
        <taxon>Magnoliopsida</taxon>
        <taxon>eudicotyledons</taxon>
        <taxon>Gunneridae</taxon>
        <taxon>Pentapetalae</taxon>
        <taxon>rosids</taxon>
        <taxon>malvids</taxon>
        <taxon>Malvales</taxon>
        <taxon>Malvaceae</taxon>
        <taxon>Helicteroideae</taxon>
        <taxon>Durio</taxon>
    </lineage>
</organism>
<dbReference type="GO" id="GO:0046983">
    <property type="term" value="F:protein dimerization activity"/>
    <property type="evidence" value="ECO:0007669"/>
    <property type="project" value="InterPro"/>
</dbReference>
<dbReference type="Proteomes" id="UP000515121">
    <property type="component" value="Unplaced"/>
</dbReference>
<feature type="domain" description="O-methyltransferase dimerisation" evidence="6">
    <location>
        <begin position="27"/>
        <end position="118"/>
    </location>
</feature>
<dbReference type="FunFam" id="1.10.10.10:FF:000357">
    <property type="entry name" value="Caffeic acid 3-O-methyltransferase"/>
    <property type="match status" value="1"/>
</dbReference>
<dbReference type="Gene3D" id="3.40.50.150">
    <property type="entry name" value="Vaccinia Virus protein VP39"/>
    <property type="match status" value="1"/>
</dbReference>
<feature type="domain" description="O-methyltransferase C-terminal" evidence="5">
    <location>
        <begin position="141"/>
        <end position="346"/>
    </location>
</feature>
<dbReference type="InterPro" id="IPR016461">
    <property type="entry name" value="COMT-like"/>
</dbReference>
<gene>
    <name evidence="8" type="primary">LOC111294125</name>
</gene>
<evidence type="ECO:0000256" key="1">
    <source>
        <dbReference type="ARBA" id="ARBA00022603"/>
    </source>
</evidence>
<dbReference type="Pfam" id="PF08100">
    <property type="entry name" value="Dimerisation"/>
    <property type="match status" value="1"/>
</dbReference>
<dbReference type="AlphaFoldDB" id="A0A6P5YRY1"/>
<dbReference type="Pfam" id="PF00891">
    <property type="entry name" value="Methyltransf_2"/>
    <property type="match status" value="1"/>
</dbReference>
<protein>
    <submittedName>
        <fullName evidence="8">Caffeic acid 3-O-methyltransferase-like</fullName>
    </submittedName>
</protein>
<dbReference type="RefSeq" id="XP_022743042.1">
    <property type="nucleotide sequence ID" value="XM_022887307.1"/>
</dbReference>
<evidence type="ECO:0000256" key="2">
    <source>
        <dbReference type="ARBA" id="ARBA00022679"/>
    </source>
</evidence>
<dbReference type="GO" id="GO:0032259">
    <property type="term" value="P:methylation"/>
    <property type="evidence" value="ECO:0007669"/>
    <property type="project" value="UniProtKB-KW"/>
</dbReference>
<dbReference type="SUPFAM" id="SSF53335">
    <property type="entry name" value="S-adenosyl-L-methionine-dependent methyltransferases"/>
    <property type="match status" value="1"/>
</dbReference>
<dbReference type="KEGG" id="dzi:111294125"/>
<dbReference type="SUPFAM" id="SSF46785">
    <property type="entry name" value="Winged helix' DNA-binding domain"/>
    <property type="match status" value="1"/>
</dbReference>
<evidence type="ECO:0000256" key="3">
    <source>
        <dbReference type="ARBA" id="ARBA00022691"/>
    </source>
</evidence>
<dbReference type="GeneID" id="111294125"/>
<keyword evidence="3" id="KW-0949">S-adenosyl-L-methionine</keyword>
<evidence type="ECO:0000256" key="4">
    <source>
        <dbReference type="PIRSR" id="PIRSR005739-1"/>
    </source>
</evidence>
<dbReference type="InterPro" id="IPR001077">
    <property type="entry name" value="COMT_C"/>
</dbReference>
<keyword evidence="1" id="KW-0489">Methyltransferase</keyword>
<dbReference type="InterPro" id="IPR012967">
    <property type="entry name" value="COMT_dimerisation"/>
</dbReference>
<dbReference type="PANTHER" id="PTHR11746">
    <property type="entry name" value="O-METHYLTRANSFERASE"/>
    <property type="match status" value="1"/>
</dbReference>
<evidence type="ECO:0000259" key="5">
    <source>
        <dbReference type="Pfam" id="PF00891"/>
    </source>
</evidence>
<accession>A0A6P5YRY1</accession>
<proteinExistence type="predicted"/>
<evidence type="ECO:0000313" key="8">
    <source>
        <dbReference type="RefSeq" id="XP_022743042.1"/>
    </source>
</evidence>
<dbReference type="OrthoDB" id="1606438at2759"/>